<evidence type="ECO:0000256" key="2">
    <source>
        <dbReference type="ARBA" id="ARBA00004651"/>
    </source>
</evidence>
<evidence type="ECO:0000256" key="11">
    <source>
        <dbReference type="ARBA" id="ARBA00023098"/>
    </source>
</evidence>
<feature type="compositionally biased region" description="Low complexity" evidence="15">
    <location>
        <begin position="89"/>
        <end position="102"/>
    </location>
</feature>
<keyword evidence="19" id="KW-1185">Reference proteome</keyword>
<dbReference type="CDD" id="cd00519">
    <property type="entry name" value="Lipase_3"/>
    <property type="match status" value="1"/>
</dbReference>
<keyword evidence="9" id="KW-0442">Lipid degradation</keyword>
<comment type="subcellular location">
    <subcellularLocation>
        <location evidence="2">Cell membrane</location>
        <topology evidence="2">Multi-pass membrane protein</topology>
    </subcellularLocation>
</comment>
<dbReference type="GO" id="GO:0016298">
    <property type="term" value="F:lipase activity"/>
    <property type="evidence" value="ECO:0007669"/>
    <property type="project" value="TreeGrafter"/>
</dbReference>
<feature type="region of interest" description="Disordered" evidence="15">
    <location>
        <begin position="250"/>
        <end position="292"/>
    </location>
</feature>
<dbReference type="GO" id="GO:0046872">
    <property type="term" value="F:metal ion binding"/>
    <property type="evidence" value="ECO:0007669"/>
    <property type="project" value="UniProtKB-KW"/>
</dbReference>
<dbReference type="InterPro" id="IPR052214">
    <property type="entry name" value="DAG_Lipase-Related"/>
</dbReference>
<evidence type="ECO:0000256" key="14">
    <source>
        <dbReference type="ARBA" id="ARBA00026104"/>
    </source>
</evidence>
<name>A0A507DTM4_9FUNG</name>
<protein>
    <recommendedName>
        <fullName evidence="14">sn-1-specific diacylglycerol lipase</fullName>
        <ecNumber evidence="14">3.1.1.116</ecNumber>
    </recommendedName>
</protein>
<feature type="region of interest" description="Disordered" evidence="15">
    <location>
        <begin position="80"/>
        <end position="119"/>
    </location>
</feature>
<dbReference type="Gene3D" id="3.40.50.1820">
    <property type="entry name" value="alpha/beta hydrolase"/>
    <property type="match status" value="1"/>
</dbReference>
<evidence type="ECO:0000256" key="15">
    <source>
        <dbReference type="SAM" id="MobiDB-lite"/>
    </source>
</evidence>
<dbReference type="SUPFAM" id="SSF53474">
    <property type="entry name" value="alpha/beta-Hydrolases"/>
    <property type="match status" value="1"/>
</dbReference>
<keyword evidence="3" id="KW-1003">Cell membrane</keyword>
<dbReference type="EC" id="3.1.1.116" evidence="14"/>
<evidence type="ECO:0000313" key="18">
    <source>
        <dbReference type="EMBL" id="TPX55093.1"/>
    </source>
</evidence>
<dbReference type="GO" id="GO:0019369">
    <property type="term" value="P:arachidonate metabolic process"/>
    <property type="evidence" value="ECO:0007669"/>
    <property type="project" value="TreeGrafter"/>
</dbReference>
<keyword evidence="7" id="KW-0378">Hydrolase</keyword>
<evidence type="ECO:0000256" key="12">
    <source>
        <dbReference type="ARBA" id="ARBA00023136"/>
    </source>
</evidence>
<dbReference type="GO" id="GO:0005886">
    <property type="term" value="C:plasma membrane"/>
    <property type="evidence" value="ECO:0007669"/>
    <property type="project" value="UniProtKB-SubCell"/>
</dbReference>
<comment type="cofactor">
    <cofactor evidence="1">
        <name>Ca(2+)</name>
        <dbReference type="ChEBI" id="CHEBI:29108"/>
    </cofactor>
</comment>
<keyword evidence="4" id="KW-0597">Phosphoprotein</keyword>
<evidence type="ECO:0000256" key="13">
    <source>
        <dbReference type="ARBA" id="ARBA00024531"/>
    </source>
</evidence>
<evidence type="ECO:0000259" key="17">
    <source>
        <dbReference type="Pfam" id="PF01764"/>
    </source>
</evidence>
<evidence type="ECO:0000256" key="3">
    <source>
        <dbReference type="ARBA" id="ARBA00022475"/>
    </source>
</evidence>
<keyword evidence="12 16" id="KW-0472">Membrane</keyword>
<evidence type="ECO:0000256" key="6">
    <source>
        <dbReference type="ARBA" id="ARBA00022723"/>
    </source>
</evidence>
<dbReference type="Proteomes" id="UP000318582">
    <property type="component" value="Unassembled WGS sequence"/>
</dbReference>
<proteinExistence type="predicted"/>
<comment type="catalytic activity">
    <reaction evidence="13">
        <text>a 1,2-diacyl-sn-glycerol + H2O = a 2-acylglycerol + a fatty acid + H(+)</text>
        <dbReference type="Rhea" id="RHEA:33275"/>
        <dbReference type="ChEBI" id="CHEBI:15377"/>
        <dbReference type="ChEBI" id="CHEBI:15378"/>
        <dbReference type="ChEBI" id="CHEBI:17389"/>
        <dbReference type="ChEBI" id="CHEBI:17815"/>
        <dbReference type="ChEBI" id="CHEBI:28868"/>
        <dbReference type="EC" id="3.1.1.116"/>
    </reaction>
    <physiologicalReaction direction="left-to-right" evidence="13">
        <dbReference type="Rhea" id="RHEA:33276"/>
    </physiologicalReaction>
</comment>
<evidence type="ECO:0000256" key="1">
    <source>
        <dbReference type="ARBA" id="ARBA00001913"/>
    </source>
</evidence>
<keyword evidence="11" id="KW-0443">Lipid metabolism</keyword>
<dbReference type="GO" id="GO:0046340">
    <property type="term" value="P:diacylglycerol catabolic process"/>
    <property type="evidence" value="ECO:0007669"/>
    <property type="project" value="TreeGrafter"/>
</dbReference>
<dbReference type="AlphaFoldDB" id="A0A507DTM4"/>
<feature type="transmembrane region" description="Helical" evidence="16">
    <location>
        <begin position="413"/>
        <end position="432"/>
    </location>
</feature>
<dbReference type="PANTHER" id="PTHR45792:SF8">
    <property type="entry name" value="DIACYLGLYCEROL LIPASE-ALPHA"/>
    <property type="match status" value="1"/>
</dbReference>
<keyword evidence="8" id="KW-0106">Calcium</keyword>
<dbReference type="InterPro" id="IPR029058">
    <property type="entry name" value="AB_hydrolase_fold"/>
</dbReference>
<dbReference type="InterPro" id="IPR002921">
    <property type="entry name" value="Fungal_lipase-type"/>
</dbReference>
<comment type="caution">
    <text evidence="18">The sequence shown here is derived from an EMBL/GenBank/DDBJ whole genome shotgun (WGS) entry which is preliminary data.</text>
</comment>
<dbReference type="EMBL" id="QEAQ01000128">
    <property type="protein sequence ID" value="TPX55093.1"/>
    <property type="molecule type" value="Genomic_DNA"/>
</dbReference>
<evidence type="ECO:0000256" key="9">
    <source>
        <dbReference type="ARBA" id="ARBA00022963"/>
    </source>
</evidence>
<reference evidence="18 19" key="1">
    <citation type="journal article" date="2019" name="Sci. Rep.">
        <title>Comparative genomics of chytrid fungi reveal insights into the obligate biotrophic and pathogenic lifestyle of Synchytrium endobioticum.</title>
        <authorList>
            <person name="van de Vossenberg B.T.L.H."/>
            <person name="Warris S."/>
            <person name="Nguyen H.D.T."/>
            <person name="van Gent-Pelzer M.P.E."/>
            <person name="Joly D.L."/>
            <person name="van de Geest H.C."/>
            <person name="Bonants P.J.M."/>
            <person name="Smith D.S."/>
            <person name="Levesque C.A."/>
            <person name="van der Lee T.A.J."/>
        </authorList>
    </citation>
    <scope>NUCLEOTIDE SEQUENCE [LARGE SCALE GENOMIC DNA]</scope>
    <source>
        <strain evidence="18 19">CBS 809.83</strain>
    </source>
</reference>
<keyword evidence="10 16" id="KW-1133">Transmembrane helix</keyword>
<feature type="domain" description="Fungal lipase-type" evidence="17">
    <location>
        <begin position="488"/>
        <end position="620"/>
    </location>
</feature>
<keyword evidence="6" id="KW-0479">Metal-binding</keyword>
<organism evidence="18 19">
    <name type="scientific">Powellomyces hirtus</name>
    <dbReference type="NCBI Taxonomy" id="109895"/>
    <lineage>
        <taxon>Eukaryota</taxon>
        <taxon>Fungi</taxon>
        <taxon>Fungi incertae sedis</taxon>
        <taxon>Chytridiomycota</taxon>
        <taxon>Chytridiomycota incertae sedis</taxon>
        <taxon>Chytridiomycetes</taxon>
        <taxon>Spizellomycetales</taxon>
        <taxon>Powellomycetaceae</taxon>
        <taxon>Powellomyces</taxon>
    </lineage>
</organism>
<dbReference type="Pfam" id="PF01764">
    <property type="entry name" value="Lipase_3"/>
    <property type="match status" value="1"/>
</dbReference>
<evidence type="ECO:0000256" key="16">
    <source>
        <dbReference type="SAM" id="Phobius"/>
    </source>
</evidence>
<evidence type="ECO:0000313" key="19">
    <source>
        <dbReference type="Proteomes" id="UP000318582"/>
    </source>
</evidence>
<gene>
    <name evidence="18" type="ORF">PhCBS80983_g05596</name>
</gene>
<evidence type="ECO:0000256" key="5">
    <source>
        <dbReference type="ARBA" id="ARBA00022692"/>
    </source>
</evidence>
<dbReference type="PANTHER" id="PTHR45792">
    <property type="entry name" value="DIACYLGLYCEROL LIPASE HOMOLOG-RELATED"/>
    <property type="match status" value="1"/>
</dbReference>
<evidence type="ECO:0000256" key="8">
    <source>
        <dbReference type="ARBA" id="ARBA00022837"/>
    </source>
</evidence>
<keyword evidence="5 16" id="KW-0812">Transmembrane</keyword>
<sequence length="764" mass="86939">MAPGLVNDNDVEALETQLKGQTLTDHSMVMEPEAEEVIEQPAAAASTSEPIDFGTLDFAAMSPQELEQLYIASINQATNKAHIPDPTPSSSSSASQLTRSGSMYAPPTMPTESNGLSWDNHPSTMMVHLENITLAKPVSNISVRFSFRARKIKSPVAAYPNGLSEQKYKFECSYHSLLFDHLKVDIFEGGFFGSHIGRAHIRLSRLPQVLGDIEHTYTLNHRRAHRSHRKASKNIGEITIGFNFIGGRRSKRHARSGSTSSGVAPFPSTLSGGPRRMDSEFLGVEETNTREQQAEAEEFMEYYKEAQEEDKEMYGSGNFDDSRSVISMRTTSSGATTITKKKRRPTLISENTMMGLKEIGDIASAFFGTGWKLTKPEFARALLFVQKYYSKYHPNPRTNDIVTDERQIRVACYFLNYAMAAYGSLILNYFGYGKGYVRDFIRPKMDSVTAREHLGLAKSDMLAWNFELELFKPQFYIVRDPKLNAIIIVIRGTWNIHEVLVDICGEYEPFSHGYAHRGFLRCARYLETHYLDRIKSWVQQYKCSAVYLAAHSLGAGVASLFTMILHSHIPEFRELSENPKFKLKCYNIATPPCVNEELCKEFEPFIETYINENDFVPRASWGAVCDFRALILKSHNLLKEKKLKTQDRMDQLAQYHTELKESKEHPKVYIPGKVFYLYKTSRVHSATTKKPPKADEVDEAGYTGNPLIDDMTPHYLIERSSKELFCNIQLKTNFLWHHLPNKYDSGMRKAHDYLQDQRKAAEQE</sequence>
<evidence type="ECO:0000256" key="10">
    <source>
        <dbReference type="ARBA" id="ARBA00022989"/>
    </source>
</evidence>
<feature type="transmembrane region" description="Helical" evidence="16">
    <location>
        <begin position="545"/>
        <end position="565"/>
    </location>
</feature>
<evidence type="ECO:0000256" key="7">
    <source>
        <dbReference type="ARBA" id="ARBA00022801"/>
    </source>
</evidence>
<accession>A0A507DTM4</accession>
<feature type="compositionally biased region" description="Polar residues" evidence="15">
    <location>
        <begin position="110"/>
        <end position="119"/>
    </location>
</feature>
<evidence type="ECO:0000256" key="4">
    <source>
        <dbReference type="ARBA" id="ARBA00022553"/>
    </source>
</evidence>